<dbReference type="InterPro" id="IPR025657">
    <property type="entry name" value="RadC_JAB"/>
</dbReference>
<dbReference type="PANTHER" id="PTHR30471:SF3">
    <property type="entry name" value="UPF0758 PROTEIN YEES-RELATED"/>
    <property type="match status" value="1"/>
</dbReference>
<evidence type="ECO:0000259" key="7">
    <source>
        <dbReference type="PROSITE" id="PS50249"/>
    </source>
</evidence>
<dbReference type="NCBIfam" id="TIGR00608">
    <property type="entry name" value="radc"/>
    <property type="match status" value="1"/>
</dbReference>
<keyword evidence="1" id="KW-0645">Protease</keyword>
<dbReference type="InterPro" id="IPR001405">
    <property type="entry name" value="UPF0758"/>
</dbReference>
<dbReference type="PROSITE" id="PS50249">
    <property type="entry name" value="MPN"/>
    <property type="match status" value="1"/>
</dbReference>
<evidence type="ECO:0000313" key="8">
    <source>
        <dbReference type="EMBL" id="ACZ00754.1"/>
    </source>
</evidence>
<name>D1AWS8_STRM9</name>
<protein>
    <submittedName>
        <fullName evidence="8">DNA repair protein RadC</fullName>
    </submittedName>
</protein>
<dbReference type="GO" id="GO:0008237">
    <property type="term" value="F:metallopeptidase activity"/>
    <property type="evidence" value="ECO:0007669"/>
    <property type="project" value="UniProtKB-KW"/>
</dbReference>
<evidence type="ECO:0000256" key="4">
    <source>
        <dbReference type="ARBA" id="ARBA00022833"/>
    </source>
</evidence>
<dbReference type="PROSITE" id="PS01302">
    <property type="entry name" value="UPF0758"/>
    <property type="match status" value="1"/>
</dbReference>
<dbReference type="GO" id="GO:0046872">
    <property type="term" value="F:metal ion binding"/>
    <property type="evidence" value="ECO:0007669"/>
    <property type="project" value="UniProtKB-KW"/>
</dbReference>
<evidence type="ECO:0000256" key="3">
    <source>
        <dbReference type="ARBA" id="ARBA00022801"/>
    </source>
</evidence>
<keyword evidence="3" id="KW-0378">Hydrolase</keyword>
<dbReference type="STRING" id="519441.Smon_0270"/>
<evidence type="ECO:0000256" key="6">
    <source>
        <dbReference type="RuleBase" id="RU003797"/>
    </source>
</evidence>
<evidence type="ECO:0000256" key="1">
    <source>
        <dbReference type="ARBA" id="ARBA00022670"/>
    </source>
</evidence>
<dbReference type="OrthoDB" id="9804482at2"/>
<proteinExistence type="inferred from homology"/>
<dbReference type="EMBL" id="CP001779">
    <property type="protein sequence ID" value="ACZ00754.1"/>
    <property type="molecule type" value="Genomic_DNA"/>
</dbReference>
<evidence type="ECO:0000256" key="5">
    <source>
        <dbReference type="ARBA" id="ARBA00023049"/>
    </source>
</evidence>
<dbReference type="InterPro" id="IPR037518">
    <property type="entry name" value="MPN"/>
</dbReference>
<evidence type="ECO:0000256" key="2">
    <source>
        <dbReference type="ARBA" id="ARBA00022723"/>
    </source>
</evidence>
<sequence length="211" mass="24607">MYVAAQGGKVRDFELLLNLIELVENRKIAKLQASEIIKKYGGISNILREDFKVIENMNILSKKTMKILENVSLIYNHILFNECFGEEKKISCFEDLVKYLKFQYVDMEREVFKVLYFNTKNVLIKDENIFYGTIDKSVVYVREIVKNILKYNAKSIIIVHNHPSGNLEPSNDDRCLTKKIIDVLKLIDVRLSDHIIISNKGYYSFLENGQI</sequence>
<dbReference type="Gene3D" id="3.40.140.10">
    <property type="entry name" value="Cytidine Deaminase, domain 2"/>
    <property type="match status" value="1"/>
</dbReference>
<dbReference type="AlphaFoldDB" id="D1AWS8"/>
<dbReference type="InterPro" id="IPR020891">
    <property type="entry name" value="UPF0758_CS"/>
</dbReference>
<dbReference type="CDD" id="cd08071">
    <property type="entry name" value="MPN_DUF2466"/>
    <property type="match status" value="1"/>
</dbReference>
<keyword evidence="2" id="KW-0479">Metal-binding</keyword>
<dbReference type="Proteomes" id="UP000002072">
    <property type="component" value="Chromosome"/>
</dbReference>
<gene>
    <name evidence="8" type="ordered locus">Smon_0270</name>
</gene>
<reference evidence="8 9" key="1">
    <citation type="journal article" date="2009" name="Stand. Genomic Sci.">
        <title>Complete genome sequence of Streptobacillus moniliformis type strain (9901T).</title>
        <authorList>
            <person name="Nolan M."/>
            <person name="Gronow S."/>
            <person name="Lapidus A."/>
            <person name="Ivanova N."/>
            <person name="Copeland A."/>
            <person name="Lucas S."/>
            <person name="Del Rio T.G."/>
            <person name="Chen F."/>
            <person name="Tice H."/>
            <person name="Pitluck S."/>
            <person name="Cheng J.F."/>
            <person name="Sims D."/>
            <person name="Meincke L."/>
            <person name="Bruce D."/>
            <person name="Goodwin L."/>
            <person name="Brettin T."/>
            <person name="Han C."/>
            <person name="Detter J.C."/>
            <person name="Ovchinikova G."/>
            <person name="Pati A."/>
            <person name="Mavromatis K."/>
            <person name="Mikhailova N."/>
            <person name="Chen A."/>
            <person name="Palaniappan K."/>
            <person name="Land M."/>
            <person name="Hauser L."/>
            <person name="Chang Y.J."/>
            <person name="Jeffries C.D."/>
            <person name="Rohde M."/>
            <person name="Sproer C."/>
            <person name="Goker M."/>
            <person name="Bristow J."/>
            <person name="Eisen J.A."/>
            <person name="Markowitz V."/>
            <person name="Hugenholtz P."/>
            <person name="Kyrpides N.C."/>
            <person name="Klenk H.P."/>
            <person name="Chain P."/>
        </authorList>
    </citation>
    <scope>NUCLEOTIDE SEQUENCE [LARGE SCALE GENOMIC DNA]</scope>
    <source>
        <strain evidence="9">ATCC 14647 / DSM 12112 / NCTC 10651 / 9901</strain>
    </source>
</reference>
<dbReference type="KEGG" id="smf:Smon_0270"/>
<feature type="domain" description="MPN" evidence="7">
    <location>
        <begin position="89"/>
        <end position="211"/>
    </location>
</feature>
<comment type="similarity">
    <text evidence="6">Belongs to the UPF0758 family.</text>
</comment>
<accession>D1AWS8</accession>
<keyword evidence="5" id="KW-0482">Metalloprotease</keyword>
<keyword evidence="9" id="KW-1185">Reference proteome</keyword>
<dbReference type="HOGENOM" id="CLU_073529_0_0_0"/>
<dbReference type="eggNOG" id="COG2003">
    <property type="taxonomic scope" value="Bacteria"/>
</dbReference>
<dbReference type="GO" id="GO:0006508">
    <property type="term" value="P:proteolysis"/>
    <property type="evidence" value="ECO:0007669"/>
    <property type="project" value="UniProtKB-KW"/>
</dbReference>
<dbReference type="PANTHER" id="PTHR30471">
    <property type="entry name" value="DNA REPAIR PROTEIN RADC"/>
    <property type="match status" value="1"/>
</dbReference>
<dbReference type="Pfam" id="PF04002">
    <property type="entry name" value="RadC"/>
    <property type="match status" value="1"/>
</dbReference>
<keyword evidence="4" id="KW-0862">Zinc</keyword>
<evidence type="ECO:0000313" key="9">
    <source>
        <dbReference type="Proteomes" id="UP000002072"/>
    </source>
</evidence>
<organism evidence="8 9">
    <name type="scientific">Streptobacillus moniliformis (strain ATCC 14647 / DSM 12112 / NCTC 10651 / 9901)</name>
    <dbReference type="NCBI Taxonomy" id="519441"/>
    <lineage>
        <taxon>Bacteria</taxon>
        <taxon>Fusobacteriati</taxon>
        <taxon>Fusobacteriota</taxon>
        <taxon>Fusobacteriia</taxon>
        <taxon>Fusobacteriales</taxon>
        <taxon>Leptotrichiaceae</taxon>
        <taxon>Streptobacillus</taxon>
    </lineage>
</organism>